<sequence>SDLFKEAGLSILHEQVTGLGSEACYLRRINPELVPLQLSQNLTKSFNGQSNMGNWLIVIGSAKNKLEEKIPEGGVSIIIPVYNGEKYIGRSIENLWKLDYPNLEIIYVNDCSTDNTKKLLQEKLRNFPNSQLINSESNLGVHKSRYEGLKKASNDYIFFLDIDDLIFPRCIGKIMRDLKNCPENTHLSNSCALMKEGNFTGDIWYHQYLKSPYDYIMSELFTISGKISLGNTIIKRDKLLEAYDIMNNLLKNIG</sequence>
<protein>
    <recommendedName>
        <fullName evidence="1">Glycosyltransferase 2-like domain-containing protein</fullName>
    </recommendedName>
</protein>
<dbReference type="Pfam" id="PF00535">
    <property type="entry name" value="Glycos_transf_2"/>
    <property type="match status" value="1"/>
</dbReference>
<accession>X1JKP7</accession>
<dbReference type="Gene3D" id="3.90.550.10">
    <property type="entry name" value="Spore Coat Polysaccharide Biosynthesis Protein SpsA, Chain A"/>
    <property type="match status" value="1"/>
</dbReference>
<comment type="caution">
    <text evidence="2">The sequence shown here is derived from an EMBL/GenBank/DDBJ whole genome shotgun (WGS) entry which is preliminary data.</text>
</comment>
<feature type="domain" description="Glycosyltransferase 2-like" evidence="1">
    <location>
        <begin position="76"/>
        <end position="228"/>
    </location>
</feature>
<feature type="non-terminal residue" evidence="2">
    <location>
        <position position="254"/>
    </location>
</feature>
<dbReference type="InterPro" id="IPR050834">
    <property type="entry name" value="Glycosyltransf_2"/>
</dbReference>
<dbReference type="EMBL" id="BARU01035569">
    <property type="protein sequence ID" value="GAH82025.1"/>
    <property type="molecule type" value="Genomic_DNA"/>
</dbReference>
<reference evidence="2" key="1">
    <citation type="journal article" date="2014" name="Front. Microbiol.">
        <title>High frequency of phylogenetically diverse reductive dehalogenase-homologous genes in deep subseafloor sedimentary metagenomes.</title>
        <authorList>
            <person name="Kawai M."/>
            <person name="Futagami T."/>
            <person name="Toyoda A."/>
            <person name="Takaki Y."/>
            <person name="Nishi S."/>
            <person name="Hori S."/>
            <person name="Arai W."/>
            <person name="Tsubouchi T."/>
            <person name="Morono Y."/>
            <person name="Uchiyama I."/>
            <person name="Ito T."/>
            <person name="Fujiyama A."/>
            <person name="Inagaki F."/>
            <person name="Takami H."/>
        </authorList>
    </citation>
    <scope>NUCLEOTIDE SEQUENCE</scope>
    <source>
        <strain evidence="2">Expedition CK06-06</strain>
    </source>
</reference>
<dbReference type="PANTHER" id="PTHR43685:SF11">
    <property type="entry name" value="GLYCOSYLTRANSFERASE TAGX-RELATED"/>
    <property type="match status" value="1"/>
</dbReference>
<evidence type="ECO:0000259" key="1">
    <source>
        <dbReference type="Pfam" id="PF00535"/>
    </source>
</evidence>
<dbReference type="InterPro" id="IPR029044">
    <property type="entry name" value="Nucleotide-diphossugar_trans"/>
</dbReference>
<dbReference type="SUPFAM" id="SSF53448">
    <property type="entry name" value="Nucleotide-diphospho-sugar transferases"/>
    <property type="match status" value="1"/>
</dbReference>
<organism evidence="2">
    <name type="scientific">marine sediment metagenome</name>
    <dbReference type="NCBI Taxonomy" id="412755"/>
    <lineage>
        <taxon>unclassified sequences</taxon>
        <taxon>metagenomes</taxon>
        <taxon>ecological metagenomes</taxon>
    </lineage>
</organism>
<dbReference type="InterPro" id="IPR001173">
    <property type="entry name" value="Glyco_trans_2-like"/>
</dbReference>
<dbReference type="AlphaFoldDB" id="X1JKP7"/>
<dbReference type="CDD" id="cd00761">
    <property type="entry name" value="Glyco_tranf_GTA_type"/>
    <property type="match status" value="1"/>
</dbReference>
<feature type="non-terminal residue" evidence="2">
    <location>
        <position position="1"/>
    </location>
</feature>
<gene>
    <name evidence="2" type="ORF">S03H2_55653</name>
</gene>
<proteinExistence type="predicted"/>
<evidence type="ECO:0000313" key="2">
    <source>
        <dbReference type="EMBL" id="GAH82025.1"/>
    </source>
</evidence>
<dbReference type="PANTHER" id="PTHR43685">
    <property type="entry name" value="GLYCOSYLTRANSFERASE"/>
    <property type="match status" value="1"/>
</dbReference>
<name>X1JKP7_9ZZZZ</name>